<sequence length="319" mass="35480">MKPTALGVPDYDDFIAKQYGTDQTASDANVVVPGCAHKIPYYNYTHFCIYQPSNAQAVSKGFDANNAPGFEYFQNAITEINSNDTTWDYVDQMYYKFNAAPIGEQFPQLELATSDTTPFGQSVGAAQNYNASRNTALTNPGSNLTISETINPTTRNTLPVVTYKSSTIEKGAHFVRGDNNHKPSRQPTYHIGMRAIEKLSPEANTTRASDFVQANIEFEIEATINIRLPSYPNRFIRPKYYNTGIENAAMGNGSYPDDGADRIVTWSIYKNKGTAPAVNPVDQVNDEQATEGNLTYGSNNRPRRSLRRLGKLEKIKKKK</sequence>
<evidence type="ECO:0000313" key="1">
    <source>
        <dbReference type="EMBL" id="QOD39450.1"/>
    </source>
</evidence>
<organism evidence="1">
    <name type="scientific">uncultured densovirus</name>
    <dbReference type="NCBI Taxonomy" id="748192"/>
    <lineage>
        <taxon>Viruses</taxon>
        <taxon>Monodnaviria</taxon>
        <taxon>Shotokuvirae</taxon>
        <taxon>Cossaviricota</taxon>
        <taxon>Quintoviricetes</taxon>
        <taxon>Piccovirales</taxon>
        <taxon>Parvoviridae</taxon>
        <taxon>Densovirinae</taxon>
        <taxon>environmental samples</taxon>
    </lineage>
</organism>
<proteinExistence type="predicted"/>
<dbReference type="InterPro" id="IPR016184">
    <property type="entry name" value="Capsid/spike_ssDNA_virus"/>
</dbReference>
<dbReference type="SUPFAM" id="SSF88645">
    <property type="entry name" value="ssDNA viruses"/>
    <property type="match status" value="1"/>
</dbReference>
<name>A0A7M4BC13_9VIRU</name>
<protein>
    <submittedName>
        <fullName evidence="1">VP</fullName>
    </submittedName>
</protein>
<dbReference type="InterPro" id="IPR003433">
    <property type="entry name" value="Capsid_VP4_densovirus"/>
</dbReference>
<reference evidence="1" key="1">
    <citation type="submission" date="2020-07" db="EMBL/GenBank/DDBJ databases">
        <title>Diversity of sea star-associated densoviruses and transcribed endogenized viral elements of densovirus origin.</title>
        <authorList>
            <person name="Jackson E.W."/>
            <person name="Hewson I."/>
        </authorList>
    </citation>
    <scope>NUCLEOTIDE SEQUENCE</scope>
</reference>
<dbReference type="Pfam" id="PF02336">
    <property type="entry name" value="Denso_VP4"/>
    <property type="match status" value="1"/>
</dbReference>
<gene>
    <name evidence="1" type="primary">VP</name>
</gene>
<accession>A0A7M4BC13</accession>
<dbReference type="EMBL" id="MT733013">
    <property type="protein sequence ID" value="QOD39450.1"/>
    <property type="molecule type" value="Genomic_DNA"/>
</dbReference>